<accession>A0A9P6FQT9</accession>
<sequence>MNSNTTPSSKLDQQQQQEPAAGSSSHSFTDTIKGYVHTAMTKGQEAIHKAQEQISHATHPQKNQQTHSQQQQQQQTATTTAVASNNDAFADVNQP</sequence>
<organism evidence="2 3">
    <name type="scientific">Lunasporangiospora selenospora</name>
    <dbReference type="NCBI Taxonomy" id="979761"/>
    <lineage>
        <taxon>Eukaryota</taxon>
        <taxon>Fungi</taxon>
        <taxon>Fungi incertae sedis</taxon>
        <taxon>Mucoromycota</taxon>
        <taxon>Mortierellomycotina</taxon>
        <taxon>Mortierellomycetes</taxon>
        <taxon>Mortierellales</taxon>
        <taxon>Mortierellaceae</taxon>
        <taxon>Lunasporangiospora</taxon>
    </lineage>
</organism>
<evidence type="ECO:0000313" key="3">
    <source>
        <dbReference type="Proteomes" id="UP000780801"/>
    </source>
</evidence>
<dbReference type="OrthoDB" id="2406149at2759"/>
<feature type="compositionally biased region" description="Polar residues" evidence="1">
    <location>
        <begin position="81"/>
        <end position="95"/>
    </location>
</feature>
<dbReference type="AlphaFoldDB" id="A0A9P6FQT9"/>
<protein>
    <submittedName>
        <fullName evidence="2">Uncharacterized protein</fullName>
    </submittedName>
</protein>
<dbReference type="EMBL" id="JAABOA010002244">
    <property type="protein sequence ID" value="KAF9580158.1"/>
    <property type="molecule type" value="Genomic_DNA"/>
</dbReference>
<gene>
    <name evidence="2" type="ORF">BGW38_003307</name>
</gene>
<evidence type="ECO:0000256" key="1">
    <source>
        <dbReference type="SAM" id="MobiDB-lite"/>
    </source>
</evidence>
<comment type="caution">
    <text evidence="2">The sequence shown here is derived from an EMBL/GenBank/DDBJ whole genome shotgun (WGS) entry which is preliminary data.</text>
</comment>
<evidence type="ECO:0000313" key="2">
    <source>
        <dbReference type="EMBL" id="KAF9580158.1"/>
    </source>
</evidence>
<reference evidence="2" key="1">
    <citation type="journal article" date="2020" name="Fungal Divers.">
        <title>Resolving the Mortierellaceae phylogeny through synthesis of multi-gene phylogenetics and phylogenomics.</title>
        <authorList>
            <person name="Vandepol N."/>
            <person name="Liber J."/>
            <person name="Desiro A."/>
            <person name="Na H."/>
            <person name="Kennedy M."/>
            <person name="Barry K."/>
            <person name="Grigoriev I.V."/>
            <person name="Miller A.N."/>
            <person name="O'Donnell K."/>
            <person name="Stajich J.E."/>
            <person name="Bonito G."/>
        </authorList>
    </citation>
    <scope>NUCLEOTIDE SEQUENCE</scope>
    <source>
        <strain evidence="2">KOD1015</strain>
    </source>
</reference>
<name>A0A9P6FQT9_9FUNG</name>
<dbReference type="Proteomes" id="UP000780801">
    <property type="component" value="Unassembled WGS sequence"/>
</dbReference>
<feature type="region of interest" description="Disordered" evidence="1">
    <location>
        <begin position="1"/>
        <end position="95"/>
    </location>
</feature>
<proteinExistence type="predicted"/>
<keyword evidence="3" id="KW-1185">Reference proteome</keyword>
<feature type="compositionally biased region" description="Low complexity" evidence="1">
    <location>
        <begin position="61"/>
        <end position="80"/>
    </location>
</feature>
<feature type="compositionally biased region" description="Polar residues" evidence="1">
    <location>
        <begin position="1"/>
        <end position="30"/>
    </location>
</feature>